<dbReference type="RefSeq" id="XP_008725944.1">
    <property type="nucleotide sequence ID" value="XM_008727722.1"/>
</dbReference>
<evidence type="ECO:0000256" key="1">
    <source>
        <dbReference type="SAM" id="MobiDB-lite"/>
    </source>
</evidence>
<proteinExistence type="predicted"/>
<sequence>MVNQQEERPSPLGVPRGNPHNPGGYANSNRVEAWVNNPWGHQPGLHDGAHPRGGDGRWHRGGRGGHSNRGGRGNQRGRDFGGDQNLDFYHNPFNRGNHRGRNRGRAGHYPRGSRGRGNLSSNGGGVDDYARGMADAFRFMGAGQNQASIKIEKDSGASQDNPDAALAATRGRTGTDATPSLNQNQGKQDTLKSSTDGNQSTLTSTVTKRKRGQDGAVEDTRAEDADKTNKRKKQDKQVQEIQYCRLCHTLGHCARSACKATEVHTFKKVKSVWEDIIGELDLFNRQPPETDLVQAQHAVYSWTQCWAKDVNEYIHDRDAYWTLLS</sequence>
<feature type="region of interest" description="Disordered" evidence="1">
    <location>
        <begin position="1"/>
        <end position="124"/>
    </location>
</feature>
<dbReference type="VEuPathDB" id="FungiDB:G647_03377"/>
<dbReference type="GeneID" id="19981870"/>
<name>V9DI66_9EURO</name>
<evidence type="ECO:0000313" key="3">
    <source>
        <dbReference type="Proteomes" id="UP000030678"/>
    </source>
</evidence>
<feature type="region of interest" description="Disordered" evidence="1">
    <location>
        <begin position="172"/>
        <end position="234"/>
    </location>
</feature>
<feature type="compositionally biased region" description="Gly residues" evidence="1">
    <location>
        <begin position="64"/>
        <end position="74"/>
    </location>
</feature>
<feature type="compositionally biased region" description="Basic and acidic residues" evidence="1">
    <location>
        <begin position="47"/>
        <end position="58"/>
    </location>
</feature>
<reference evidence="2 3" key="1">
    <citation type="submission" date="2013-03" db="EMBL/GenBank/DDBJ databases">
        <title>The Genome Sequence of Cladophialophora carrionii CBS 160.54.</title>
        <authorList>
            <consortium name="The Broad Institute Genomics Platform"/>
            <person name="Cuomo C."/>
            <person name="de Hoog S."/>
            <person name="Gorbushina A."/>
            <person name="Walker B."/>
            <person name="Young S.K."/>
            <person name="Zeng Q."/>
            <person name="Gargeya S."/>
            <person name="Fitzgerald M."/>
            <person name="Haas B."/>
            <person name="Abouelleil A."/>
            <person name="Allen A.W."/>
            <person name="Alvarado L."/>
            <person name="Arachchi H.M."/>
            <person name="Berlin A.M."/>
            <person name="Chapman S.B."/>
            <person name="Gainer-Dewar J."/>
            <person name="Goldberg J."/>
            <person name="Griggs A."/>
            <person name="Gujja S."/>
            <person name="Hansen M."/>
            <person name="Howarth C."/>
            <person name="Imamovic A."/>
            <person name="Ireland A."/>
            <person name="Larimer J."/>
            <person name="McCowan C."/>
            <person name="Murphy C."/>
            <person name="Pearson M."/>
            <person name="Poon T.W."/>
            <person name="Priest M."/>
            <person name="Roberts A."/>
            <person name="Saif S."/>
            <person name="Shea T."/>
            <person name="Sisk P."/>
            <person name="Sykes S."/>
            <person name="Wortman J."/>
            <person name="Nusbaum C."/>
            <person name="Birren B."/>
        </authorList>
    </citation>
    <scope>NUCLEOTIDE SEQUENCE [LARGE SCALE GENOMIC DNA]</scope>
    <source>
        <strain evidence="2 3">CBS 160.54</strain>
    </source>
</reference>
<feature type="compositionally biased region" description="Polar residues" evidence="1">
    <location>
        <begin position="179"/>
        <end position="206"/>
    </location>
</feature>
<dbReference type="AlphaFoldDB" id="V9DI66"/>
<protein>
    <submittedName>
        <fullName evidence="2">Uncharacterized protein</fullName>
    </submittedName>
</protein>
<dbReference type="Proteomes" id="UP000030678">
    <property type="component" value="Unassembled WGS sequence"/>
</dbReference>
<accession>V9DI66</accession>
<feature type="compositionally biased region" description="Basic and acidic residues" evidence="1">
    <location>
        <begin position="218"/>
        <end position="228"/>
    </location>
</feature>
<feature type="non-terminal residue" evidence="2">
    <location>
        <position position="325"/>
    </location>
</feature>
<evidence type="ECO:0000313" key="2">
    <source>
        <dbReference type="EMBL" id="ETI26599.1"/>
    </source>
</evidence>
<organism evidence="2 3">
    <name type="scientific">Cladophialophora carrionii CBS 160.54</name>
    <dbReference type="NCBI Taxonomy" id="1279043"/>
    <lineage>
        <taxon>Eukaryota</taxon>
        <taxon>Fungi</taxon>
        <taxon>Dikarya</taxon>
        <taxon>Ascomycota</taxon>
        <taxon>Pezizomycotina</taxon>
        <taxon>Eurotiomycetes</taxon>
        <taxon>Chaetothyriomycetidae</taxon>
        <taxon>Chaetothyriales</taxon>
        <taxon>Herpotrichiellaceae</taxon>
        <taxon>Cladophialophora</taxon>
    </lineage>
</organism>
<dbReference type="EMBL" id="KB822703">
    <property type="protein sequence ID" value="ETI26599.1"/>
    <property type="molecule type" value="Genomic_DNA"/>
</dbReference>
<feature type="compositionally biased region" description="Basic residues" evidence="1">
    <location>
        <begin position="96"/>
        <end position="114"/>
    </location>
</feature>
<dbReference type="HOGENOM" id="CLU_856740_0_0_1"/>
<gene>
    <name evidence="2" type="ORF">G647_03377</name>
</gene>